<reference evidence="1 2" key="1">
    <citation type="submission" date="2014-04" db="EMBL/GenBank/DDBJ databases">
        <authorList>
            <consortium name="DOE Joint Genome Institute"/>
            <person name="Kuo A."/>
            <person name="Kohler A."/>
            <person name="Nagy L.G."/>
            <person name="Floudas D."/>
            <person name="Copeland A."/>
            <person name="Barry K.W."/>
            <person name="Cichocki N."/>
            <person name="Veneault-Fourrey C."/>
            <person name="LaButti K."/>
            <person name="Lindquist E.A."/>
            <person name="Lipzen A."/>
            <person name="Lundell T."/>
            <person name="Morin E."/>
            <person name="Murat C."/>
            <person name="Sun H."/>
            <person name="Tunlid A."/>
            <person name="Henrissat B."/>
            <person name="Grigoriev I.V."/>
            <person name="Hibbett D.S."/>
            <person name="Martin F."/>
            <person name="Nordberg H.P."/>
            <person name="Cantor M.N."/>
            <person name="Hua S.X."/>
        </authorList>
    </citation>
    <scope>NUCLEOTIDE SEQUENCE [LARGE SCALE GENOMIC DNA]</scope>
    <source>
        <strain evidence="1 2">Foug A</strain>
    </source>
</reference>
<dbReference type="AlphaFoldDB" id="A0A0C3DSI9"/>
<accession>A0A0C3DSI9</accession>
<dbReference type="EMBL" id="KN822077">
    <property type="protein sequence ID" value="KIM59139.1"/>
    <property type="molecule type" value="Genomic_DNA"/>
</dbReference>
<keyword evidence="2" id="KW-1185">Reference proteome</keyword>
<name>A0A0C3DSI9_9AGAM</name>
<proteinExistence type="predicted"/>
<protein>
    <submittedName>
        <fullName evidence="1">Uncharacterized protein</fullName>
    </submittedName>
</protein>
<evidence type="ECO:0000313" key="2">
    <source>
        <dbReference type="Proteomes" id="UP000053989"/>
    </source>
</evidence>
<gene>
    <name evidence="1" type="ORF">SCLCIDRAFT_27578</name>
</gene>
<reference evidence="2" key="2">
    <citation type="submission" date="2015-01" db="EMBL/GenBank/DDBJ databases">
        <title>Evolutionary Origins and Diversification of the Mycorrhizal Mutualists.</title>
        <authorList>
            <consortium name="DOE Joint Genome Institute"/>
            <consortium name="Mycorrhizal Genomics Consortium"/>
            <person name="Kohler A."/>
            <person name="Kuo A."/>
            <person name="Nagy L.G."/>
            <person name="Floudas D."/>
            <person name="Copeland A."/>
            <person name="Barry K.W."/>
            <person name="Cichocki N."/>
            <person name="Veneault-Fourrey C."/>
            <person name="LaButti K."/>
            <person name="Lindquist E.A."/>
            <person name="Lipzen A."/>
            <person name="Lundell T."/>
            <person name="Morin E."/>
            <person name="Murat C."/>
            <person name="Riley R."/>
            <person name="Ohm R."/>
            <person name="Sun H."/>
            <person name="Tunlid A."/>
            <person name="Henrissat B."/>
            <person name="Grigoriev I.V."/>
            <person name="Hibbett D.S."/>
            <person name="Martin F."/>
        </authorList>
    </citation>
    <scope>NUCLEOTIDE SEQUENCE [LARGE SCALE GENOMIC DNA]</scope>
    <source>
        <strain evidence="2">Foug A</strain>
    </source>
</reference>
<sequence>MLKSVAEFIVCGDQPLSMVDKAVFQNCLVAIWPKATKADIPSTHDIYMYIHNTFGEFIKELRSEIQVHLFYYLST</sequence>
<evidence type="ECO:0000313" key="1">
    <source>
        <dbReference type="EMBL" id="KIM59139.1"/>
    </source>
</evidence>
<dbReference type="HOGENOM" id="CLU_136331_1_0_1"/>
<dbReference type="InParanoid" id="A0A0C3DSI9"/>
<organism evidence="1 2">
    <name type="scientific">Scleroderma citrinum Foug A</name>
    <dbReference type="NCBI Taxonomy" id="1036808"/>
    <lineage>
        <taxon>Eukaryota</taxon>
        <taxon>Fungi</taxon>
        <taxon>Dikarya</taxon>
        <taxon>Basidiomycota</taxon>
        <taxon>Agaricomycotina</taxon>
        <taxon>Agaricomycetes</taxon>
        <taxon>Agaricomycetidae</taxon>
        <taxon>Boletales</taxon>
        <taxon>Sclerodermatineae</taxon>
        <taxon>Sclerodermataceae</taxon>
        <taxon>Scleroderma</taxon>
    </lineage>
</organism>
<dbReference type="OrthoDB" id="3157803at2759"/>
<dbReference type="Proteomes" id="UP000053989">
    <property type="component" value="Unassembled WGS sequence"/>
</dbReference>